<keyword evidence="1" id="KW-0812">Transmembrane</keyword>
<dbReference type="EMBL" id="QGML01001104">
    <property type="protein sequence ID" value="TVY89783.1"/>
    <property type="molecule type" value="Genomic_DNA"/>
</dbReference>
<evidence type="ECO:0000313" key="2">
    <source>
        <dbReference type="EMBL" id="TVY89783.1"/>
    </source>
</evidence>
<dbReference type="Proteomes" id="UP000315522">
    <property type="component" value="Unassembled WGS sequence"/>
</dbReference>
<dbReference type="AlphaFoldDB" id="A0A559MA14"/>
<accession>A0A559MA14</accession>
<organism evidence="2 3">
    <name type="scientific">Lachnellula willkommii</name>
    <dbReference type="NCBI Taxonomy" id="215461"/>
    <lineage>
        <taxon>Eukaryota</taxon>
        <taxon>Fungi</taxon>
        <taxon>Dikarya</taxon>
        <taxon>Ascomycota</taxon>
        <taxon>Pezizomycotina</taxon>
        <taxon>Leotiomycetes</taxon>
        <taxon>Helotiales</taxon>
        <taxon>Lachnaceae</taxon>
        <taxon>Lachnellula</taxon>
    </lineage>
</organism>
<evidence type="ECO:0000256" key="1">
    <source>
        <dbReference type="SAM" id="Phobius"/>
    </source>
</evidence>
<comment type="caution">
    <text evidence="2">The sequence shown here is derived from an EMBL/GenBank/DDBJ whole genome shotgun (WGS) entry which is preliminary data.</text>
</comment>
<evidence type="ECO:0008006" key="4">
    <source>
        <dbReference type="Google" id="ProtNLM"/>
    </source>
</evidence>
<reference evidence="2 3" key="1">
    <citation type="submission" date="2018-05" db="EMBL/GenBank/DDBJ databases">
        <title>Genome sequencing and assembly of the regulated plant pathogen Lachnellula willkommii and related sister species for the development of diagnostic species identification markers.</title>
        <authorList>
            <person name="Giroux E."/>
            <person name="Bilodeau G."/>
        </authorList>
    </citation>
    <scope>NUCLEOTIDE SEQUENCE [LARGE SCALE GENOMIC DNA]</scope>
    <source>
        <strain evidence="2 3">CBS 172.35</strain>
    </source>
</reference>
<name>A0A559MA14_9HELO</name>
<gene>
    <name evidence="2" type="ORF">LAWI1_G003748</name>
</gene>
<proteinExistence type="predicted"/>
<evidence type="ECO:0000313" key="3">
    <source>
        <dbReference type="Proteomes" id="UP000315522"/>
    </source>
</evidence>
<keyword evidence="3" id="KW-1185">Reference proteome</keyword>
<protein>
    <recommendedName>
        <fullName evidence="4">Ergosterol biosynthetic protein</fullName>
    </recommendedName>
</protein>
<sequence>MPSLPAYTVYLFGLTAFIAGITHLLSPTSATTSLGLPNSCISATNGNSLAAIAMGIYYTLAAWQENRTFFKLTVPMRCLTALVFWGQDGGTGGQWRWRLAGVWEGGGALVTGCALLLG</sequence>
<keyword evidence="1" id="KW-0472">Membrane</keyword>
<keyword evidence="1" id="KW-1133">Transmembrane helix</keyword>
<feature type="transmembrane region" description="Helical" evidence="1">
    <location>
        <begin position="7"/>
        <end position="26"/>
    </location>
</feature>
<feature type="transmembrane region" description="Helical" evidence="1">
    <location>
        <begin position="46"/>
        <end position="63"/>
    </location>
</feature>